<dbReference type="Proteomes" id="UP001497472">
    <property type="component" value="Unassembled WGS sequence"/>
</dbReference>
<dbReference type="InterPro" id="IPR020845">
    <property type="entry name" value="AMP-binding_CS"/>
</dbReference>
<evidence type="ECO:0000256" key="5">
    <source>
        <dbReference type="ARBA" id="ARBA00039638"/>
    </source>
</evidence>
<dbReference type="Gene3D" id="3.40.50.12780">
    <property type="entry name" value="N-terminal domain of ligase-like"/>
    <property type="match status" value="1"/>
</dbReference>
<evidence type="ECO:0000313" key="10">
    <source>
        <dbReference type="EMBL" id="CAK1549414.1"/>
    </source>
</evidence>
<comment type="catalytic activity">
    <reaction evidence="6">
        <text>octanoate + ATP + CoA = octanoyl-CoA + AMP + diphosphate</text>
        <dbReference type="Rhea" id="RHEA:33631"/>
        <dbReference type="ChEBI" id="CHEBI:25646"/>
        <dbReference type="ChEBI" id="CHEBI:30616"/>
        <dbReference type="ChEBI" id="CHEBI:33019"/>
        <dbReference type="ChEBI" id="CHEBI:57287"/>
        <dbReference type="ChEBI" id="CHEBI:57386"/>
        <dbReference type="ChEBI" id="CHEBI:456215"/>
    </reaction>
</comment>
<evidence type="ECO:0000259" key="9">
    <source>
        <dbReference type="Pfam" id="PF13193"/>
    </source>
</evidence>
<dbReference type="InterPro" id="IPR042099">
    <property type="entry name" value="ANL_N_sf"/>
</dbReference>
<evidence type="ECO:0000313" key="11">
    <source>
        <dbReference type="Proteomes" id="UP001497472"/>
    </source>
</evidence>
<dbReference type="PANTHER" id="PTHR43201:SF5">
    <property type="entry name" value="MEDIUM-CHAIN ACYL-COA LIGASE ACSF2, MITOCHONDRIAL"/>
    <property type="match status" value="1"/>
</dbReference>
<dbReference type="EMBL" id="CAVLEF010000011">
    <property type="protein sequence ID" value="CAK1549414.1"/>
    <property type="molecule type" value="Genomic_DNA"/>
</dbReference>
<accession>A0AAV1JLT0</accession>
<dbReference type="InterPro" id="IPR000873">
    <property type="entry name" value="AMP-dep_synth/lig_dom"/>
</dbReference>
<gene>
    <name evidence="10" type="ORF">LNINA_LOCUS8710</name>
</gene>
<keyword evidence="2" id="KW-0436">Ligase</keyword>
<dbReference type="InterPro" id="IPR045851">
    <property type="entry name" value="AMP-bd_C_sf"/>
</dbReference>
<keyword evidence="11" id="KW-1185">Reference proteome</keyword>
<reference evidence="10 11" key="1">
    <citation type="submission" date="2023-11" db="EMBL/GenBank/DDBJ databases">
        <authorList>
            <person name="Okamura Y."/>
        </authorList>
    </citation>
    <scope>NUCLEOTIDE SEQUENCE [LARGE SCALE GENOMIC DNA]</scope>
</reference>
<evidence type="ECO:0000256" key="4">
    <source>
        <dbReference type="ARBA" id="ARBA00039009"/>
    </source>
</evidence>
<feature type="domain" description="AMP-dependent synthetase/ligase" evidence="8">
    <location>
        <begin position="47"/>
        <end position="434"/>
    </location>
</feature>
<dbReference type="SUPFAM" id="SSF56801">
    <property type="entry name" value="Acetyl-CoA synthetase-like"/>
    <property type="match status" value="1"/>
</dbReference>
<proteinExistence type="inferred from homology"/>
<dbReference type="EC" id="6.2.1.2" evidence="4"/>
<comment type="caution">
    <text evidence="10">The sequence shown here is derived from an EMBL/GenBank/DDBJ whole genome shotgun (WGS) entry which is preliminary data.</text>
</comment>
<evidence type="ECO:0000259" key="8">
    <source>
        <dbReference type="Pfam" id="PF00501"/>
    </source>
</evidence>
<name>A0AAV1JLT0_9NEOP</name>
<evidence type="ECO:0000256" key="6">
    <source>
        <dbReference type="ARBA" id="ARBA00047319"/>
    </source>
</evidence>
<dbReference type="PROSITE" id="PS00455">
    <property type="entry name" value="AMP_BINDING"/>
    <property type="match status" value="1"/>
</dbReference>
<evidence type="ECO:0000256" key="1">
    <source>
        <dbReference type="ARBA" id="ARBA00006432"/>
    </source>
</evidence>
<evidence type="ECO:0000256" key="2">
    <source>
        <dbReference type="ARBA" id="ARBA00022598"/>
    </source>
</evidence>
<dbReference type="FunFam" id="3.30.300.30:FF:000008">
    <property type="entry name" value="2,3-dihydroxybenzoate-AMP ligase"/>
    <property type="match status" value="1"/>
</dbReference>
<dbReference type="Gene3D" id="3.30.300.30">
    <property type="match status" value="1"/>
</dbReference>
<dbReference type="GO" id="GO:0031956">
    <property type="term" value="F:medium-chain fatty acid-CoA ligase activity"/>
    <property type="evidence" value="ECO:0007669"/>
    <property type="project" value="UniProtKB-EC"/>
</dbReference>
<evidence type="ECO:0000256" key="7">
    <source>
        <dbReference type="ARBA" id="ARBA00048277"/>
    </source>
</evidence>
<organism evidence="10 11">
    <name type="scientific">Leptosia nina</name>
    <dbReference type="NCBI Taxonomy" id="320188"/>
    <lineage>
        <taxon>Eukaryota</taxon>
        <taxon>Metazoa</taxon>
        <taxon>Ecdysozoa</taxon>
        <taxon>Arthropoda</taxon>
        <taxon>Hexapoda</taxon>
        <taxon>Insecta</taxon>
        <taxon>Pterygota</taxon>
        <taxon>Neoptera</taxon>
        <taxon>Endopterygota</taxon>
        <taxon>Lepidoptera</taxon>
        <taxon>Glossata</taxon>
        <taxon>Ditrysia</taxon>
        <taxon>Papilionoidea</taxon>
        <taxon>Pieridae</taxon>
        <taxon>Pierinae</taxon>
        <taxon>Leptosia</taxon>
    </lineage>
</organism>
<sequence>MFRSAASLRINSKGYRLLHQLKLDKDSYLHHPGVEPLSRANYGQVIEETVNRFPQRVAIRSLHEDITLTYEDLLRQADSLAYALRNSGFEKGDRLGIWSHNCVGWIVTAIAAFRAGLISVLINPLYEASELSYCIKKTNLKGLLVGDDIRSKSYHQVLTQLIPELEKSKPGEIKSSVFPSLSTLIVAGKQQFNGAFSLDTLTRSYQNENVTRYVEEVKSEDGCLIHFTSGTTGNPKAGLDSHLGMVNNTYYSGLRNSFHEGHQITCVQVPLFHALGSVVTTLGGFRHGTTLVLPSTTYSVSANVKALCAEKCTSITGTPTMYVDIISQVKNKGNLPIKLQMALAAGAPCSPELMLQMKNYLNTSSVRSLYGMTETTASVFQSLPEDSVETVAETVGYIQDHVEVQVVDPEGRRVPLGEPGELMVRGYLNMISYWDDPEKTKEAVTEDGWLHTGDKFTISDDGYGRIVGRIKDIIVRGGENIAPKEIEDLLSTHPDVIESQIVGVYDERLGEELCAVLRIRNGSKFSLEDMNKFCSGKIAKFKIPRILKTTEIFPKTASGKIQKFKLKEMVESGKI</sequence>
<evidence type="ECO:0000256" key="3">
    <source>
        <dbReference type="ARBA" id="ARBA00037247"/>
    </source>
</evidence>
<comment type="similarity">
    <text evidence="1">Belongs to the ATP-dependent AMP-binding enzyme family.</text>
</comment>
<dbReference type="PANTHER" id="PTHR43201">
    <property type="entry name" value="ACYL-COA SYNTHETASE"/>
    <property type="match status" value="1"/>
</dbReference>
<dbReference type="AlphaFoldDB" id="A0AAV1JLT0"/>
<dbReference type="InterPro" id="IPR025110">
    <property type="entry name" value="AMP-bd_C"/>
</dbReference>
<comment type="function">
    <text evidence="3">Acyl-CoA synthases catalyze the initial reaction in fatty acid metabolism, by forming a thioester with CoA. Has some preference toward medium-chain substrates. Plays a role in adipocyte differentiation.</text>
</comment>
<dbReference type="GO" id="GO:0006631">
    <property type="term" value="P:fatty acid metabolic process"/>
    <property type="evidence" value="ECO:0007669"/>
    <property type="project" value="TreeGrafter"/>
</dbReference>
<protein>
    <recommendedName>
        <fullName evidence="5">Medium-chain acyl-CoA ligase ACSF2, mitochondrial</fullName>
        <ecNumber evidence="4">6.2.1.2</ecNumber>
    </recommendedName>
</protein>
<comment type="catalytic activity">
    <reaction evidence="7">
        <text>a medium-chain fatty acid + ATP + CoA = a medium-chain fatty acyl-CoA + AMP + diphosphate</text>
        <dbReference type="Rhea" id="RHEA:48340"/>
        <dbReference type="ChEBI" id="CHEBI:30616"/>
        <dbReference type="ChEBI" id="CHEBI:33019"/>
        <dbReference type="ChEBI" id="CHEBI:57287"/>
        <dbReference type="ChEBI" id="CHEBI:59558"/>
        <dbReference type="ChEBI" id="CHEBI:90546"/>
        <dbReference type="ChEBI" id="CHEBI:456215"/>
        <dbReference type="EC" id="6.2.1.2"/>
    </reaction>
</comment>
<feature type="domain" description="AMP-binding enzyme C-terminal" evidence="9">
    <location>
        <begin position="485"/>
        <end position="560"/>
    </location>
</feature>
<dbReference type="Pfam" id="PF13193">
    <property type="entry name" value="AMP-binding_C"/>
    <property type="match status" value="1"/>
</dbReference>
<dbReference type="Pfam" id="PF00501">
    <property type="entry name" value="AMP-binding"/>
    <property type="match status" value="1"/>
</dbReference>